<evidence type="ECO:0000256" key="1">
    <source>
        <dbReference type="SAM" id="MobiDB-lite"/>
    </source>
</evidence>
<sequence>MGGNSFYSNAEAYAYEILQQKLLKEAQRSAQQTMMELSALKSLLGQGQFIYCIPFGGGCPASTPLSLPFYNLNGLGPSEPPCILPEPTNFPMLPSHTPQCPNNPPCTSTAAQTSVATQPTSSTPPRPASPNHRTGQSIVQVNVKNAQSKFISNKPGQ</sequence>
<name>A0AAN8XSZ3_POLSC</name>
<reference evidence="3 5" key="1">
    <citation type="submission" date="2023-10" db="EMBL/GenBank/DDBJ databases">
        <title>Genomes of two closely related lineages of the louse Polyplax serrata with different host specificities.</title>
        <authorList>
            <person name="Martinu J."/>
            <person name="Tarabai H."/>
            <person name="Stefka J."/>
            <person name="Hypsa V."/>
        </authorList>
    </citation>
    <scope>NUCLEOTIDE SEQUENCE [LARGE SCALE GENOMIC DNA]</scope>
    <source>
        <strain evidence="2">98ZLc_SE</strain>
        <strain evidence="3">HR10_N</strain>
    </source>
</reference>
<accession>A0AAN8XSZ3</accession>
<feature type="region of interest" description="Disordered" evidence="1">
    <location>
        <begin position="93"/>
        <end position="138"/>
    </location>
</feature>
<proteinExistence type="predicted"/>
<gene>
    <name evidence="3" type="ORF">RUM43_000890</name>
    <name evidence="2" type="ORF">RUM44_003925</name>
</gene>
<feature type="compositionally biased region" description="Low complexity" evidence="1">
    <location>
        <begin position="107"/>
        <end position="121"/>
    </location>
</feature>
<evidence type="ECO:0000313" key="3">
    <source>
        <dbReference type="EMBL" id="KAK6644622.1"/>
    </source>
</evidence>
<dbReference type="Proteomes" id="UP001372834">
    <property type="component" value="Unassembled WGS sequence"/>
</dbReference>
<evidence type="ECO:0000313" key="4">
    <source>
        <dbReference type="Proteomes" id="UP001359485"/>
    </source>
</evidence>
<protein>
    <submittedName>
        <fullName evidence="3">Uncharacterized protein</fullName>
    </submittedName>
</protein>
<evidence type="ECO:0000313" key="2">
    <source>
        <dbReference type="EMBL" id="KAK6633323.1"/>
    </source>
</evidence>
<keyword evidence="4" id="KW-1185">Reference proteome</keyword>
<dbReference type="EMBL" id="JAWJWE010000001">
    <property type="protein sequence ID" value="KAK6644622.1"/>
    <property type="molecule type" value="Genomic_DNA"/>
</dbReference>
<dbReference type="Proteomes" id="UP001359485">
    <property type="component" value="Unassembled WGS sequence"/>
</dbReference>
<dbReference type="AlphaFoldDB" id="A0AAN8XSZ3"/>
<organism evidence="3 5">
    <name type="scientific">Polyplax serrata</name>
    <name type="common">Common mouse louse</name>
    <dbReference type="NCBI Taxonomy" id="468196"/>
    <lineage>
        <taxon>Eukaryota</taxon>
        <taxon>Metazoa</taxon>
        <taxon>Ecdysozoa</taxon>
        <taxon>Arthropoda</taxon>
        <taxon>Hexapoda</taxon>
        <taxon>Insecta</taxon>
        <taxon>Pterygota</taxon>
        <taxon>Neoptera</taxon>
        <taxon>Paraneoptera</taxon>
        <taxon>Psocodea</taxon>
        <taxon>Troctomorpha</taxon>
        <taxon>Phthiraptera</taxon>
        <taxon>Anoplura</taxon>
        <taxon>Polyplacidae</taxon>
        <taxon>Polyplax</taxon>
    </lineage>
</organism>
<comment type="caution">
    <text evidence="3">The sequence shown here is derived from an EMBL/GenBank/DDBJ whole genome shotgun (WGS) entry which is preliminary data.</text>
</comment>
<evidence type="ECO:0000313" key="5">
    <source>
        <dbReference type="Proteomes" id="UP001372834"/>
    </source>
</evidence>
<dbReference type="EMBL" id="JAWJWF010000004">
    <property type="protein sequence ID" value="KAK6633323.1"/>
    <property type="molecule type" value="Genomic_DNA"/>
</dbReference>